<dbReference type="eggNOG" id="COG0579">
    <property type="taxonomic scope" value="Bacteria"/>
</dbReference>
<keyword evidence="1" id="KW-0472">Membrane</keyword>
<dbReference type="Proteomes" id="UP000006178">
    <property type="component" value="Chromosome"/>
</dbReference>
<evidence type="ECO:0000259" key="2">
    <source>
        <dbReference type="Pfam" id="PF01266"/>
    </source>
</evidence>
<dbReference type="Pfam" id="PF04324">
    <property type="entry name" value="Fer2_BFD"/>
    <property type="match status" value="1"/>
</dbReference>
<dbReference type="PANTHER" id="PTHR42720:SF1">
    <property type="entry name" value="GLYCEROL 3-PHOSPHATE OXIDASE"/>
    <property type="match status" value="1"/>
</dbReference>
<name>I3VSM4_THESW</name>
<evidence type="ECO:0000256" key="1">
    <source>
        <dbReference type="SAM" id="Phobius"/>
    </source>
</evidence>
<keyword evidence="1" id="KW-0812">Transmembrane</keyword>
<sequence>MAEIRRAIYNRRAGYIWLCLFLRLILVAERDGKMYDVIIIGGGVVGSSIARELSKYDIKVLLIEKEDDVASGGASKANSAILHAGYDPVPGTLKAKLNVRGNEMFDELCKDLDVPMKRVGSLVAAFSQDEVESLYKLYDRGLKNGVKNMSIISADMVKEIEPNINDTIVAALYAKTAGIICPYGFVIALAENAAQNGAEFVFNQEVISIGKEGDVFTVKTQDREYFGKYVVNAAGLYADVINNMVSDKRFSIHPRKGEYLILDKEEGYLANTVIFQVPTKMGKGILVSPTVDGNLLIGPTSEDIFNKEFRKTTYKGLEKAIKGAKKSVEKFNERKTITQFTGVRAVPDVDGEDFIIGESDVKGFINVAGIESPGFTSSPAIAEMVREILKDAGLNMVEKDNFNPKRKPVIRFNELTDEERNELIKREPAYGKVICRCETVTEGEIIDAIRRPVGAKSIDGVKRRVRAGMGRCQGGFCSPRVLEILSRELNVDPLNVTKFGGRSNILTAKAKEYLINSYKELLKSGV</sequence>
<dbReference type="SUPFAM" id="SSF51905">
    <property type="entry name" value="FAD/NAD(P)-binding domain"/>
    <property type="match status" value="1"/>
</dbReference>
<keyword evidence="1" id="KW-1133">Transmembrane helix</keyword>
<feature type="transmembrane region" description="Helical" evidence="1">
    <location>
        <begin position="12"/>
        <end position="28"/>
    </location>
</feature>
<dbReference type="Gene3D" id="1.10.10.1100">
    <property type="entry name" value="BFD-like [2Fe-2S]-binding domain"/>
    <property type="match status" value="1"/>
</dbReference>
<dbReference type="InterPro" id="IPR006076">
    <property type="entry name" value="FAD-dep_OxRdtase"/>
</dbReference>
<dbReference type="STRING" id="1094508.Tsac_0493"/>
<dbReference type="PATRIC" id="fig|1094508.3.peg.497"/>
<dbReference type="Gene3D" id="3.50.50.60">
    <property type="entry name" value="FAD/NAD(P)-binding domain"/>
    <property type="match status" value="1"/>
</dbReference>
<dbReference type="EMBL" id="CP003184">
    <property type="protein sequence ID" value="AFK85519.1"/>
    <property type="molecule type" value="Genomic_DNA"/>
</dbReference>
<reference evidence="4 5" key="1">
    <citation type="journal article" date="2014" name="Appl. Environ. Microbiol.">
        <title>Profile of Secreted Hydrolases, Associated Proteins, and SlpA in Thermoanaerobacterium saccharolyticum during the Degradation of Hemicellulose.</title>
        <authorList>
            <person name="Currie D.H."/>
            <person name="Guss A.M."/>
            <person name="Herring C.D."/>
            <person name="Giannone R.J."/>
            <person name="Johnson C.M."/>
            <person name="Lankford P.K."/>
            <person name="Brown S.D."/>
            <person name="Hettich R.L."/>
            <person name="Lynd L.R."/>
        </authorList>
    </citation>
    <scope>NUCLEOTIDE SEQUENCE [LARGE SCALE GENOMIC DNA]</scope>
    <source>
        <strain evidence="5">DSM 8691 / JW/SL-YS485</strain>
    </source>
</reference>
<dbReference type="CDD" id="cd19946">
    <property type="entry name" value="GlpA-like_Fer2_BFD-like"/>
    <property type="match status" value="1"/>
</dbReference>
<dbReference type="Gene3D" id="3.30.9.10">
    <property type="entry name" value="D-Amino Acid Oxidase, subunit A, domain 2"/>
    <property type="match status" value="1"/>
</dbReference>
<feature type="domain" description="BFD-like [2Fe-2S]-binding" evidence="3">
    <location>
        <begin position="433"/>
        <end position="486"/>
    </location>
</feature>
<proteinExistence type="predicted"/>
<accession>I3VSM4</accession>
<dbReference type="AlphaFoldDB" id="I3VSM4"/>
<dbReference type="InterPro" id="IPR041854">
    <property type="entry name" value="BFD-like_2Fe2S-bd_dom_sf"/>
</dbReference>
<protein>
    <submittedName>
        <fullName evidence="4">FAD dependent oxidoreductase</fullName>
    </submittedName>
</protein>
<dbReference type="InterPro" id="IPR007419">
    <property type="entry name" value="BFD-like_2Fe2S-bd_dom"/>
</dbReference>
<keyword evidence="5" id="KW-1185">Reference proteome</keyword>
<evidence type="ECO:0000313" key="4">
    <source>
        <dbReference type="EMBL" id="AFK85519.1"/>
    </source>
</evidence>
<feature type="domain" description="FAD dependent oxidoreductase" evidence="2">
    <location>
        <begin position="36"/>
        <end position="387"/>
    </location>
</feature>
<dbReference type="BioCyc" id="TSAC1094508:GLMA-490-MONOMER"/>
<organism evidence="4 5">
    <name type="scientific">Thermoanaerobacterium saccharolyticum (strain DSM 8691 / JW/SL-YS485)</name>
    <dbReference type="NCBI Taxonomy" id="1094508"/>
    <lineage>
        <taxon>Bacteria</taxon>
        <taxon>Bacillati</taxon>
        <taxon>Bacillota</taxon>
        <taxon>Clostridia</taxon>
        <taxon>Thermoanaerobacterales</taxon>
        <taxon>Thermoanaerobacteraceae</taxon>
        <taxon>Thermoanaerobacterium</taxon>
    </lineage>
</organism>
<evidence type="ECO:0000313" key="5">
    <source>
        <dbReference type="Proteomes" id="UP000006178"/>
    </source>
</evidence>
<dbReference type="Pfam" id="PF01266">
    <property type="entry name" value="DAO"/>
    <property type="match status" value="1"/>
</dbReference>
<evidence type="ECO:0000259" key="3">
    <source>
        <dbReference type="Pfam" id="PF04324"/>
    </source>
</evidence>
<dbReference type="InterPro" id="IPR036188">
    <property type="entry name" value="FAD/NAD-bd_sf"/>
</dbReference>
<dbReference type="InterPro" id="IPR052745">
    <property type="entry name" value="G3P_Oxidase/Oxidoreductase"/>
</dbReference>
<dbReference type="KEGG" id="tsh:Tsac_0493"/>
<dbReference type="PANTHER" id="PTHR42720">
    <property type="entry name" value="GLYCEROL-3-PHOSPHATE DEHYDROGENASE"/>
    <property type="match status" value="1"/>
</dbReference>
<gene>
    <name evidence="4" type="ordered locus">Tsac_0493</name>
</gene>